<dbReference type="Proteomes" id="UP000606172">
    <property type="component" value="Unassembled WGS sequence"/>
</dbReference>
<dbReference type="RefSeq" id="WP_204025483.1">
    <property type="nucleotide sequence ID" value="NZ_BOOW01000018.1"/>
</dbReference>
<evidence type="ECO:0000313" key="3">
    <source>
        <dbReference type="Proteomes" id="UP000606172"/>
    </source>
</evidence>
<evidence type="ECO:0008006" key="4">
    <source>
        <dbReference type="Google" id="ProtNLM"/>
    </source>
</evidence>
<dbReference type="GO" id="GO:0036199">
    <property type="term" value="F:cholest-4-en-3-one 26-monooxygenase activity"/>
    <property type="evidence" value="ECO:0007669"/>
    <property type="project" value="TreeGrafter"/>
</dbReference>
<dbReference type="InterPro" id="IPR036396">
    <property type="entry name" value="Cyt_P450_sf"/>
</dbReference>
<accession>A0A919V7X2</accession>
<dbReference type="InterPro" id="IPR001128">
    <property type="entry name" value="Cyt_P450"/>
</dbReference>
<organism evidence="2 3">
    <name type="scientific">Sinosporangium siamense</name>
    <dbReference type="NCBI Taxonomy" id="1367973"/>
    <lineage>
        <taxon>Bacteria</taxon>
        <taxon>Bacillati</taxon>
        <taxon>Actinomycetota</taxon>
        <taxon>Actinomycetes</taxon>
        <taxon>Streptosporangiales</taxon>
        <taxon>Streptosporangiaceae</taxon>
        <taxon>Sinosporangium</taxon>
    </lineage>
</organism>
<dbReference type="EMBL" id="BOOW01000018">
    <property type="protein sequence ID" value="GII92567.1"/>
    <property type="molecule type" value="Genomic_DNA"/>
</dbReference>
<comment type="caution">
    <text evidence="2">The sequence shown here is derived from an EMBL/GenBank/DDBJ whole genome shotgun (WGS) entry which is preliminary data.</text>
</comment>
<name>A0A919V7X2_9ACTN</name>
<dbReference type="InterPro" id="IPR002397">
    <property type="entry name" value="Cyt_P450_B"/>
</dbReference>
<dbReference type="PANTHER" id="PTHR46696">
    <property type="entry name" value="P450, PUTATIVE (EUROFUNG)-RELATED"/>
    <property type="match status" value="1"/>
</dbReference>
<dbReference type="GO" id="GO:0006707">
    <property type="term" value="P:cholesterol catabolic process"/>
    <property type="evidence" value="ECO:0007669"/>
    <property type="project" value="TreeGrafter"/>
</dbReference>
<comment type="similarity">
    <text evidence="1">Belongs to the cytochrome P450 family.</text>
</comment>
<dbReference type="AlphaFoldDB" id="A0A919V7X2"/>
<dbReference type="Gene3D" id="1.10.630.10">
    <property type="entry name" value="Cytochrome P450"/>
    <property type="match status" value="1"/>
</dbReference>
<dbReference type="PRINTS" id="PR00359">
    <property type="entry name" value="BP450"/>
</dbReference>
<dbReference type="GO" id="GO:0020037">
    <property type="term" value="F:heme binding"/>
    <property type="evidence" value="ECO:0007669"/>
    <property type="project" value="InterPro"/>
</dbReference>
<gene>
    <name evidence="2" type="ORF">Ssi02_27980</name>
</gene>
<sequence>MKAFFGDPDQWRRLLGAPALITAAAEEIVRRASPVMHFRRPATQDTTIGDRRVRRGDKIMVWYPSADRDEEVFHSPDVFDIGRDPNPRLGYGGEWPHFCLGAHLARMEFRILFGMIARRLPDISLAGNVRRLRSNFINGIKEMSVSFSAR</sequence>
<keyword evidence="3" id="KW-1185">Reference proteome</keyword>
<protein>
    <recommendedName>
        <fullName evidence="4">Cytochrome P450</fullName>
    </recommendedName>
</protein>
<dbReference type="Pfam" id="PF00067">
    <property type="entry name" value="p450"/>
    <property type="match status" value="1"/>
</dbReference>
<dbReference type="GO" id="GO:0008395">
    <property type="term" value="F:steroid hydroxylase activity"/>
    <property type="evidence" value="ECO:0007669"/>
    <property type="project" value="TreeGrafter"/>
</dbReference>
<evidence type="ECO:0000256" key="1">
    <source>
        <dbReference type="ARBA" id="ARBA00010617"/>
    </source>
</evidence>
<reference evidence="2" key="1">
    <citation type="submission" date="2021-01" db="EMBL/GenBank/DDBJ databases">
        <title>Whole genome shotgun sequence of Sinosporangium siamense NBRC 109515.</title>
        <authorList>
            <person name="Komaki H."/>
            <person name="Tamura T."/>
        </authorList>
    </citation>
    <scope>NUCLEOTIDE SEQUENCE</scope>
    <source>
        <strain evidence="2">NBRC 109515</strain>
    </source>
</reference>
<dbReference type="PANTHER" id="PTHR46696:SF4">
    <property type="entry name" value="BIOTIN BIOSYNTHESIS CYTOCHROME P450"/>
    <property type="match status" value="1"/>
</dbReference>
<proteinExistence type="inferred from homology"/>
<dbReference type="SUPFAM" id="SSF48264">
    <property type="entry name" value="Cytochrome P450"/>
    <property type="match status" value="1"/>
</dbReference>
<dbReference type="GO" id="GO:0005506">
    <property type="term" value="F:iron ion binding"/>
    <property type="evidence" value="ECO:0007669"/>
    <property type="project" value="InterPro"/>
</dbReference>
<evidence type="ECO:0000313" key="2">
    <source>
        <dbReference type="EMBL" id="GII92567.1"/>
    </source>
</evidence>